<reference evidence="2 3" key="2">
    <citation type="journal article" date="2016" name="Science">
        <title>A bacterium that degrades and assimilates poly(ethylene terephthalate).</title>
        <authorList>
            <person name="Yoshida S."/>
            <person name="Hiraga K."/>
            <person name="Takehana T."/>
            <person name="Taniguchi I."/>
            <person name="Yamaji H."/>
            <person name="Maeda Y."/>
            <person name="Toyohara K."/>
            <person name="Miyamoto K."/>
            <person name="Kimura Y."/>
            <person name="Oda K."/>
        </authorList>
    </citation>
    <scope>NUCLEOTIDE SEQUENCE [LARGE SCALE GENOMIC DNA]</scope>
    <source>
        <strain evidence="3">NBRC 110686 / TISTR 2288 / 201-F6</strain>
    </source>
</reference>
<protein>
    <submittedName>
        <fullName evidence="2">Uncharacterized protein</fullName>
    </submittedName>
</protein>
<dbReference type="AlphaFoldDB" id="A0A0K8P4L3"/>
<proteinExistence type="predicted"/>
<evidence type="ECO:0000313" key="3">
    <source>
        <dbReference type="Proteomes" id="UP000037660"/>
    </source>
</evidence>
<feature type="region of interest" description="Disordered" evidence="1">
    <location>
        <begin position="1"/>
        <end position="29"/>
    </location>
</feature>
<dbReference type="EMBL" id="BBYR01000052">
    <property type="protein sequence ID" value="GAP37613.1"/>
    <property type="molecule type" value="Genomic_DNA"/>
</dbReference>
<gene>
    <name evidence="2" type="ORF">ISF6_3558</name>
</gene>
<organism evidence="2 3">
    <name type="scientific">Piscinibacter sakaiensis</name>
    <name type="common">Ideonella sakaiensis</name>
    <dbReference type="NCBI Taxonomy" id="1547922"/>
    <lineage>
        <taxon>Bacteria</taxon>
        <taxon>Pseudomonadati</taxon>
        <taxon>Pseudomonadota</taxon>
        <taxon>Betaproteobacteria</taxon>
        <taxon>Burkholderiales</taxon>
        <taxon>Sphaerotilaceae</taxon>
        <taxon>Piscinibacter</taxon>
    </lineage>
</organism>
<keyword evidence="3" id="KW-1185">Reference proteome</keyword>
<sequence>MLRRVHRHAHPRARRCRGGRAGRAARRPGVRWHGHRAAVGGPRGAGAGRCHLAAEVHESFKQRR</sequence>
<evidence type="ECO:0000313" key="2">
    <source>
        <dbReference type="EMBL" id="GAP37613.1"/>
    </source>
</evidence>
<name>A0A0K8P4L3_PISS1</name>
<dbReference type="Proteomes" id="UP000037660">
    <property type="component" value="Unassembled WGS sequence"/>
</dbReference>
<accession>A0A0K8P4L3</accession>
<comment type="caution">
    <text evidence="2">The sequence shown here is derived from an EMBL/GenBank/DDBJ whole genome shotgun (WGS) entry which is preliminary data.</text>
</comment>
<reference evidence="3" key="1">
    <citation type="submission" date="2015-07" db="EMBL/GenBank/DDBJ databases">
        <title>Discovery of a poly(ethylene terephthalate assimilation.</title>
        <authorList>
            <person name="Yoshida S."/>
            <person name="Hiraga K."/>
            <person name="Takehana T."/>
            <person name="Taniguchi I."/>
            <person name="Yamaji H."/>
            <person name="Maeda Y."/>
            <person name="Toyohara K."/>
            <person name="Miyamoto K."/>
            <person name="Kimura Y."/>
            <person name="Oda K."/>
        </authorList>
    </citation>
    <scope>NUCLEOTIDE SEQUENCE [LARGE SCALE GENOMIC DNA]</scope>
    <source>
        <strain evidence="3">NBRC 110686 / TISTR 2288 / 201-F6</strain>
    </source>
</reference>
<evidence type="ECO:0000256" key="1">
    <source>
        <dbReference type="SAM" id="MobiDB-lite"/>
    </source>
</evidence>